<evidence type="ECO:0000313" key="2">
    <source>
        <dbReference type="Proteomes" id="UP000828390"/>
    </source>
</evidence>
<organism evidence="1 2">
    <name type="scientific">Dreissena polymorpha</name>
    <name type="common">Zebra mussel</name>
    <name type="synonym">Mytilus polymorpha</name>
    <dbReference type="NCBI Taxonomy" id="45954"/>
    <lineage>
        <taxon>Eukaryota</taxon>
        <taxon>Metazoa</taxon>
        <taxon>Spiralia</taxon>
        <taxon>Lophotrochozoa</taxon>
        <taxon>Mollusca</taxon>
        <taxon>Bivalvia</taxon>
        <taxon>Autobranchia</taxon>
        <taxon>Heteroconchia</taxon>
        <taxon>Euheterodonta</taxon>
        <taxon>Imparidentia</taxon>
        <taxon>Neoheterodontei</taxon>
        <taxon>Myida</taxon>
        <taxon>Dreissenoidea</taxon>
        <taxon>Dreissenidae</taxon>
        <taxon>Dreissena</taxon>
    </lineage>
</organism>
<accession>A0A9D4HDI7</accession>
<name>A0A9D4HDI7_DREPO</name>
<sequence length="134" mass="14775">MYKPLLTRYGIHGLSWVRPCTNPFLPATAYTVSDGLDHVQGPTNPLRHTRSQLAGIEHVQAPTNPLRHIRSQLGESMYKPLLTRYGIHGLSSVRACSSPMYMPLLPATAYTVSAGLEHVQAPTNSLRQTRSQLG</sequence>
<protein>
    <submittedName>
        <fullName evidence="1">Uncharacterized protein</fullName>
    </submittedName>
</protein>
<dbReference type="Proteomes" id="UP000828390">
    <property type="component" value="Unassembled WGS sequence"/>
</dbReference>
<reference evidence="1" key="1">
    <citation type="journal article" date="2019" name="bioRxiv">
        <title>The Genome of the Zebra Mussel, Dreissena polymorpha: A Resource for Invasive Species Research.</title>
        <authorList>
            <person name="McCartney M.A."/>
            <person name="Auch B."/>
            <person name="Kono T."/>
            <person name="Mallez S."/>
            <person name="Zhang Y."/>
            <person name="Obille A."/>
            <person name="Becker A."/>
            <person name="Abrahante J.E."/>
            <person name="Garbe J."/>
            <person name="Badalamenti J.P."/>
            <person name="Herman A."/>
            <person name="Mangelson H."/>
            <person name="Liachko I."/>
            <person name="Sullivan S."/>
            <person name="Sone E.D."/>
            <person name="Koren S."/>
            <person name="Silverstein K.A.T."/>
            <person name="Beckman K.B."/>
            <person name="Gohl D.M."/>
        </authorList>
    </citation>
    <scope>NUCLEOTIDE SEQUENCE</scope>
    <source>
        <strain evidence="1">Duluth1</strain>
        <tissue evidence="1">Whole animal</tissue>
    </source>
</reference>
<comment type="caution">
    <text evidence="1">The sequence shown here is derived from an EMBL/GenBank/DDBJ whole genome shotgun (WGS) entry which is preliminary data.</text>
</comment>
<dbReference type="AlphaFoldDB" id="A0A9D4HDI7"/>
<dbReference type="EMBL" id="JAIWYP010000013">
    <property type="protein sequence ID" value="KAH3715637.1"/>
    <property type="molecule type" value="Genomic_DNA"/>
</dbReference>
<keyword evidence="2" id="KW-1185">Reference proteome</keyword>
<reference evidence="1" key="2">
    <citation type="submission" date="2020-11" db="EMBL/GenBank/DDBJ databases">
        <authorList>
            <person name="McCartney M.A."/>
            <person name="Auch B."/>
            <person name="Kono T."/>
            <person name="Mallez S."/>
            <person name="Becker A."/>
            <person name="Gohl D.M."/>
            <person name="Silverstein K.A.T."/>
            <person name="Koren S."/>
            <person name="Bechman K.B."/>
            <person name="Herman A."/>
            <person name="Abrahante J.E."/>
            <person name="Garbe J."/>
        </authorList>
    </citation>
    <scope>NUCLEOTIDE SEQUENCE</scope>
    <source>
        <strain evidence="1">Duluth1</strain>
        <tissue evidence="1">Whole animal</tissue>
    </source>
</reference>
<proteinExistence type="predicted"/>
<evidence type="ECO:0000313" key="1">
    <source>
        <dbReference type="EMBL" id="KAH3715637.1"/>
    </source>
</evidence>
<gene>
    <name evidence="1" type="ORF">DPMN_058349</name>
</gene>